<dbReference type="EMBL" id="FM999788">
    <property type="protein sequence ID" value="CAX50556.1"/>
    <property type="molecule type" value="Genomic_DNA"/>
</dbReference>
<reference evidence="3 4" key="1">
    <citation type="journal article" date="2009" name="Genome Biol.">
        <title>NeMeSys: a biological resource for narrowing the gap between sequence and function in the human pathogen Neisseria meningitidis.</title>
        <authorList>
            <person name="Rusniok C."/>
            <person name="Vallenet D."/>
            <person name="Floquet S."/>
            <person name="Ewles H."/>
            <person name="Mouze-Soulama C."/>
            <person name="Brown D."/>
            <person name="Lajus A."/>
            <person name="Buchrieser C."/>
            <person name="Medigue C."/>
            <person name="Glaser P."/>
            <person name="Pelicic V."/>
        </authorList>
    </citation>
    <scope>NUCLEOTIDE SEQUENCE [LARGE SCALE GENOMIC DNA]</scope>
    <source>
        <strain evidence="3 4">8013</strain>
    </source>
</reference>
<dbReference type="Pfam" id="PF07591">
    <property type="entry name" value="PT-HINT"/>
    <property type="match status" value="1"/>
</dbReference>
<protein>
    <recommendedName>
        <fullName evidence="2">Novel toxin 21 domain-containing protein</fullName>
    </recommendedName>
</protein>
<dbReference type="SUPFAM" id="SSF51294">
    <property type="entry name" value="Hedgehog/intein (Hint) domain"/>
    <property type="match status" value="1"/>
</dbReference>
<proteinExistence type="predicted"/>
<evidence type="ECO:0000259" key="2">
    <source>
        <dbReference type="Pfam" id="PF15526"/>
    </source>
</evidence>
<feature type="region of interest" description="Disordered" evidence="1">
    <location>
        <begin position="189"/>
        <end position="225"/>
    </location>
</feature>
<dbReference type="CDD" id="cd20685">
    <property type="entry name" value="CdiA-CT_Ecl_RNase-like"/>
    <property type="match status" value="1"/>
</dbReference>
<dbReference type="KEGG" id="nmt:NMV_1745"/>
<accession>A0A9K2PS14</accession>
<evidence type="ECO:0000313" key="4">
    <source>
        <dbReference type="Proteomes" id="UP000002076"/>
    </source>
</evidence>
<dbReference type="InterPro" id="IPR028190">
    <property type="entry name" value="Ntox21"/>
</dbReference>
<dbReference type="Gene3D" id="2.170.16.10">
    <property type="entry name" value="Hedgehog/Intein (Hint) domain"/>
    <property type="match status" value="1"/>
</dbReference>
<dbReference type="CDD" id="cd00081">
    <property type="entry name" value="Hint"/>
    <property type="match status" value="1"/>
</dbReference>
<evidence type="ECO:0000313" key="3">
    <source>
        <dbReference type="EMBL" id="CAX50556.1"/>
    </source>
</evidence>
<dbReference type="InterPro" id="IPR036844">
    <property type="entry name" value="Hint_dom_sf"/>
</dbReference>
<dbReference type="AlphaFoldDB" id="A0A9K2PS14"/>
<evidence type="ECO:0000256" key="1">
    <source>
        <dbReference type="SAM" id="MobiDB-lite"/>
    </source>
</evidence>
<name>A0A9K2PS14_NEIM8</name>
<gene>
    <name evidence="3" type="ordered locus">NMV_1745</name>
</gene>
<sequence length="225" mass="25185">MVKTADGYKAIAHIQAGDRVLSKDEASGKTEYKPVTARYGNPYQETVYIEVSDGIGNSQTLVSNKIHPFYSQGKWIQADRLKKGDTLLSESGAKQTVQNITLKQQPLKAYNLTVADWHTYFVKSSQAETEGVWVHNDCSSRKTPSTPVYENDSEAYAAAKKLGYRKIKERTRNDAAIFKKGKSYISRDVDSHNGGAWKEASSPKNLNRKETRNGTFDKNLNRIGD</sequence>
<dbReference type="InterPro" id="IPR038181">
    <property type="entry name" value="Ntox21_sf"/>
</dbReference>
<dbReference type="Pfam" id="PF15526">
    <property type="entry name" value="Ntox21"/>
    <property type="match status" value="1"/>
</dbReference>
<dbReference type="RefSeq" id="WP_014574152.1">
    <property type="nucleotide sequence ID" value="NC_017501.1"/>
</dbReference>
<dbReference type="Gene3D" id="3.10.380.20">
    <property type="entry name" value="Novel toxin 21 (CdiA), C-terminal domain"/>
    <property type="match status" value="1"/>
</dbReference>
<dbReference type="Proteomes" id="UP000002076">
    <property type="component" value="Chromosome"/>
</dbReference>
<organism evidence="3 4">
    <name type="scientific">Neisseria meningitidis serogroup C (strain 8013)</name>
    <dbReference type="NCBI Taxonomy" id="604162"/>
    <lineage>
        <taxon>Bacteria</taxon>
        <taxon>Pseudomonadati</taxon>
        <taxon>Pseudomonadota</taxon>
        <taxon>Betaproteobacteria</taxon>
        <taxon>Neisseriales</taxon>
        <taxon>Neisseriaceae</taxon>
        <taxon>Neisseria</taxon>
    </lineage>
</organism>
<feature type="domain" description="Novel toxin 21" evidence="2">
    <location>
        <begin position="157"/>
        <end position="225"/>
    </location>
</feature>